<reference evidence="1" key="1">
    <citation type="journal article" date="2013" name="J. Plant Res.">
        <title>Effect of fungi and light on seed germination of three Opuntia species from semiarid lands of central Mexico.</title>
        <authorList>
            <person name="Delgado-Sanchez P."/>
            <person name="Jimenez-Bremont J.F."/>
            <person name="Guerrero-Gonzalez Mde L."/>
            <person name="Flores J."/>
        </authorList>
    </citation>
    <scope>NUCLEOTIDE SEQUENCE</scope>
    <source>
        <tissue evidence="1">Cladode</tissue>
    </source>
</reference>
<accession>A0A7C9DJ01</accession>
<proteinExistence type="predicted"/>
<protein>
    <submittedName>
        <fullName evidence="1">Uncharacterized protein</fullName>
    </submittedName>
</protein>
<dbReference type="EMBL" id="GISG01121860">
    <property type="protein sequence ID" value="MBA4640905.1"/>
    <property type="molecule type" value="Transcribed_RNA"/>
</dbReference>
<organism evidence="1">
    <name type="scientific">Opuntia streptacantha</name>
    <name type="common">Prickly pear cactus</name>
    <name type="synonym">Opuntia cardona</name>
    <dbReference type="NCBI Taxonomy" id="393608"/>
    <lineage>
        <taxon>Eukaryota</taxon>
        <taxon>Viridiplantae</taxon>
        <taxon>Streptophyta</taxon>
        <taxon>Embryophyta</taxon>
        <taxon>Tracheophyta</taxon>
        <taxon>Spermatophyta</taxon>
        <taxon>Magnoliopsida</taxon>
        <taxon>eudicotyledons</taxon>
        <taxon>Gunneridae</taxon>
        <taxon>Pentapetalae</taxon>
        <taxon>Caryophyllales</taxon>
        <taxon>Cactineae</taxon>
        <taxon>Cactaceae</taxon>
        <taxon>Opuntioideae</taxon>
        <taxon>Opuntia</taxon>
    </lineage>
</organism>
<name>A0A7C9DJ01_OPUST</name>
<reference evidence="1" key="2">
    <citation type="submission" date="2020-07" db="EMBL/GenBank/DDBJ databases">
        <authorList>
            <person name="Vera ALvarez R."/>
            <person name="Arias-Moreno D.M."/>
            <person name="Jimenez-Jacinto V."/>
            <person name="Jimenez-Bremont J.F."/>
            <person name="Swaminathan K."/>
            <person name="Moose S.P."/>
            <person name="Guerrero-Gonzalez M.L."/>
            <person name="Marino-Ramirez L."/>
            <person name="Landsman D."/>
            <person name="Rodriguez-Kessler M."/>
            <person name="Delgado-Sanchez P."/>
        </authorList>
    </citation>
    <scope>NUCLEOTIDE SEQUENCE</scope>
    <source>
        <tissue evidence="1">Cladode</tissue>
    </source>
</reference>
<sequence>MYIFTVIIAECAGIKLSLDHSLPGQSFFDSGENFHKFSINHCSINSTSSIPSHPCEFHIDLHIHHVHVLNELPKFPHSCCCVSGPPSLLWTDNLIEIPH</sequence>
<dbReference type="AlphaFoldDB" id="A0A7C9DJ01"/>
<evidence type="ECO:0000313" key="1">
    <source>
        <dbReference type="EMBL" id="MBA4640905.1"/>
    </source>
</evidence>